<evidence type="ECO:0000313" key="1">
    <source>
        <dbReference type="EMBL" id="GER50168.1"/>
    </source>
</evidence>
<proteinExistence type="predicted"/>
<dbReference type="Proteomes" id="UP000325081">
    <property type="component" value="Unassembled WGS sequence"/>
</dbReference>
<keyword evidence="2" id="KW-1185">Reference proteome</keyword>
<sequence length="351" mass="40450">MRSPGRCGRVLAGRVPKIPKNGTSGRIKTYLLMGGVSGDFTSLRLYLSVEQPLVPSPTSSSRDEIVHTRSVHGKVTSQIAYSRLRPAFPEVFLGKWIWAKFIPRSVTIWRAIHHRLAVRHTIRLRGFIGPSVSNLWRVVIVTVFWSIWFKRNDLAFNNSQCTPTGLRSFIWCRVRETSTMDMGEMNNSVEVRCQFLSSGSVAPKDAKKGKGLDLFRSLGVLLSFWDGMRLAFLLSHRRKLAGWLVEVNQSGVDRFLPLRRSSSGKAALRCRESQRWFQVLMFAFRAFSWVTYKRVVKNLTRLVEWYGKNARLRELVQLDNQSKKNNPDECRRVEIELNYTRTSLRFGMIIH</sequence>
<comment type="caution">
    <text evidence="1">The sequence shown here is derived from an EMBL/GenBank/DDBJ whole genome shotgun (WGS) entry which is preliminary data.</text>
</comment>
<dbReference type="EMBL" id="BKCP01009126">
    <property type="protein sequence ID" value="GER50168.1"/>
    <property type="molecule type" value="Genomic_DNA"/>
</dbReference>
<protein>
    <submittedName>
        <fullName evidence="1">Sucrose synthase</fullName>
    </submittedName>
</protein>
<dbReference type="OrthoDB" id="1751782at2759"/>
<gene>
    <name evidence="1" type="ORF">STAS_27455</name>
</gene>
<dbReference type="AlphaFoldDB" id="A0A5A7QYM2"/>
<reference evidence="2" key="1">
    <citation type="journal article" date="2019" name="Curr. Biol.">
        <title>Genome Sequence of Striga asiatica Provides Insight into the Evolution of Plant Parasitism.</title>
        <authorList>
            <person name="Yoshida S."/>
            <person name="Kim S."/>
            <person name="Wafula E.K."/>
            <person name="Tanskanen J."/>
            <person name="Kim Y.M."/>
            <person name="Honaas L."/>
            <person name="Yang Z."/>
            <person name="Spallek T."/>
            <person name="Conn C.E."/>
            <person name="Ichihashi Y."/>
            <person name="Cheong K."/>
            <person name="Cui S."/>
            <person name="Der J.P."/>
            <person name="Gundlach H."/>
            <person name="Jiao Y."/>
            <person name="Hori C."/>
            <person name="Ishida J.K."/>
            <person name="Kasahara H."/>
            <person name="Kiba T."/>
            <person name="Kim M.S."/>
            <person name="Koo N."/>
            <person name="Laohavisit A."/>
            <person name="Lee Y.H."/>
            <person name="Lumba S."/>
            <person name="McCourt P."/>
            <person name="Mortimer J.C."/>
            <person name="Mutuku J.M."/>
            <person name="Nomura T."/>
            <person name="Sasaki-Sekimoto Y."/>
            <person name="Seto Y."/>
            <person name="Wang Y."/>
            <person name="Wakatake T."/>
            <person name="Sakakibara H."/>
            <person name="Demura T."/>
            <person name="Yamaguchi S."/>
            <person name="Yoneyama K."/>
            <person name="Manabe R.I."/>
            <person name="Nelson D.C."/>
            <person name="Schulman A.H."/>
            <person name="Timko M.P."/>
            <person name="dePamphilis C.W."/>
            <person name="Choi D."/>
            <person name="Shirasu K."/>
        </authorList>
    </citation>
    <scope>NUCLEOTIDE SEQUENCE [LARGE SCALE GENOMIC DNA]</scope>
    <source>
        <strain evidence="2">cv. UVA1</strain>
    </source>
</reference>
<organism evidence="1 2">
    <name type="scientific">Striga asiatica</name>
    <name type="common">Asiatic witchweed</name>
    <name type="synonym">Buchnera asiatica</name>
    <dbReference type="NCBI Taxonomy" id="4170"/>
    <lineage>
        <taxon>Eukaryota</taxon>
        <taxon>Viridiplantae</taxon>
        <taxon>Streptophyta</taxon>
        <taxon>Embryophyta</taxon>
        <taxon>Tracheophyta</taxon>
        <taxon>Spermatophyta</taxon>
        <taxon>Magnoliopsida</taxon>
        <taxon>eudicotyledons</taxon>
        <taxon>Gunneridae</taxon>
        <taxon>Pentapetalae</taxon>
        <taxon>asterids</taxon>
        <taxon>lamiids</taxon>
        <taxon>Lamiales</taxon>
        <taxon>Orobanchaceae</taxon>
        <taxon>Buchnereae</taxon>
        <taxon>Striga</taxon>
    </lineage>
</organism>
<name>A0A5A7QYM2_STRAF</name>
<accession>A0A5A7QYM2</accession>
<evidence type="ECO:0000313" key="2">
    <source>
        <dbReference type="Proteomes" id="UP000325081"/>
    </source>
</evidence>